<dbReference type="Gene3D" id="2.30.30.100">
    <property type="match status" value="1"/>
</dbReference>
<evidence type="ECO:0000259" key="2">
    <source>
        <dbReference type="PROSITE" id="PS52002"/>
    </source>
</evidence>
<proteinExistence type="predicted"/>
<gene>
    <name evidence="3" type="ORF">PVAND_007782</name>
</gene>
<accession>A0A9J6C894</accession>
<keyword evidence="4" id="KW-1185">Reference proteome</keyword>
<feature type="region of interest" description="Disordered" evidence="1">
    <location>
        <begin position="70"/>
        <end position="94"/>
    </location>
</feature>
<feature type="domain" description="Sm" evidence="2">
    <location>
        <begin position="135"/>
        <end position="253"/>
    </location>
</feature>
<dbReference type="GO" id="GO:0006398">
    <property type="term" value="P:mRNA 3'-end processing by stem-loop binding and cleavage"/>
    <property type="evidence" value="ECO:0007669"/>
    <property type="project" value="TreeGrafter"/>
</dbReference>
<dbReference type="AlphaFoldDB" id="A0A9J6C894"/>
<dbReference type="PANTHER" id="PTHR21415:SF1">
    <property type="entry name" value="U7 SNRNA-ASSOCIATED SM-LIKE PROTEIN LSM11"/>
    <property type="match status" value="1"/>
</dbReference>
<reference evidence="3" key="1">
    <citation type="submission" date="2021-03" db="EMBL/GenBank/DDBJ databases">
        <title>Chromosome level genome of the anhydrobiotic midge Polypedilum vanderplanki.</title>
        <authorList>
            <person name="Yoshida Y."/>
            <person name="Kikawada T."/>
            <person name="Gusev O."/>
        </authorList>
    </citation>
    <scope>NUCLEOTIDE SEQUENCE</scope>
    <source>
        <strain evidence="3">NIAS01</strain>
        <tissue evidence="3">Whole body or cell culture</tissue>
    </source>
</reference>
<evidence type="ECO:0000313" key="3">
    <source>
        <dbReference type="EMBL" id="KAG5678080.1"/>
    </source>
</evidence>
<name>A0A9J6C894_POLVA</name>
<dbReference type="PANTHER" id="PTHR21415">
    <property type="entry name" value="U7 SNRNA-ASSOCIATED SM-LIKE PROTEIN LSM11"/>
    <property type="match status" value="1"/>
</dbReference>
<dbReference type="PROSITE" id="PS52002">
    <property type="entry name" value="SM"/>
    <property type="match status" value="1"/>
</dbReference>
<evidence type="ECO:0000256" key="1">
    <source>
        <dbReference type="SAM" id="MobiDB-lite"/>
    </source>
</evidence>
<dbReference type="GO" id="GO:0071209">
    <property type="term" value="F:U7 snRNA binding"/>
    <property type="evidence" value="ECO:0007669"/>
    <property type="project" value="InterPro"/>
</dbReference>
<dbReference type="Proteomes" id="UP001107558">
    <property type="component" value="Chromosome 2"/>
</dbReference>
<comment type="caution">
    <text evidence="3">The sequence shown here is derived from an EMBL/GenBank/DDBJ whole genome shotgun (WGS) entry which is preliminary data.</text>
</comment>
<feature type="region of interest" description="Disordered" evidence="1">
    <location>
        <begin position="1"/>
        <end position="31"/>
    </location>
</feature>
<feature type="compositionally biased region" description="Polar residues" evidence="1">
    <location>
        <begin position="72"/>
        <end position="81"/>
    </location>
</feature>
<dbReference type="SUPFAM" id="SSF50182">
    <property type="entry name" value="Sm-like ribonucleoproteins"/>
    <property type="match status" value="1"/>
</dbReference>
<dbReference type="SMART" id="SM00651">
    <property type="entry name" value="Sm"/>
    <property type="match status" value="1"/>
</dbReference>
<feature type="compositionally biased region" description="Basic and acidic residues" evidence="1">
    <location>
        <begin position="1"/>
        <end position="20"/>
    </location>
</feature>
<dbReference type="CDD" id="cd01739">
    <property type="entry name" value="LSm11_M"/>
    <property type="match status" value="1"/>
</dbReference>
<dbReference type="InterPro" id="IPR034109">
    <property type="entry name" value="Lsm11_M"/>
</dbReference>
<sequence>MALEENSSKEKTEDKSKSDSNDEELDLTSENFNPLKALYSKNVKLPVKNVKRFDNLAIFLSRLKKAGDQIDSDLSQQPTTSKKVKSKEEQEEDEKYHITNAGRKFLKEQAPVHRGKKSKFTRDLIQRMETKQGPLSLLQKFRSNHTKVKIYIRKEHGIRGHLIGFIVAFDKHCNLTVSDCTEVWTRRKFKFSESKIIHTNPSEDCSKLLAKMKINVPEISVKSLNRKNVVCTRKLNQIMVRGEDVVLVCEYKE</sequence>
<organism evidence="3 4">
    <name type="scientific">Polypedilum vanderplanki</name>
    <name type="common">Sleeping chironomid midge</name>
    <dbReference type="NCBI Taxonomy" id="319348"/>
    <lineage>
        <taxon>Eukaryota</taxon>
        <taxon>Metazoa</taxon>
        <taxon>Ecdysozoa</taxon>
        <taxon>Arthropoda</taxon>
        <taxon>Hexapoda</taxon>
        <taxon>Insecta</taxon>
        <taxon>Pterygota</taxon>
        <taxon>Neoptera</taxon>
        <taxon>Endopterygota</taxon>
        <taxon>Diptera</taxon>
        <taxon>Nematocera</taxon>
        <taxon>Chironomoidea</taxon>
        <taxon>Chironomidae</taxon>
        <taxon>Chironominae</taxon>
        <taxon>Polypedilum</taxon>
        <taxon>Polypedilum</taxon>
    </lineage>
</organism>
<dbReference type="EMBL" id="JADBJN010000002">
    <property type="protein sequence ID" value="KAG5678080.1"/>
    <property type="molecule type" value="Genomic_DNA"/>
</dbReference>
<dbReference type="Pfam" id="PF01423">
    <property type="entry name" value="LSM"/>
    <property type="match status" value="1"/>
</dbReference>
<dbReference type="GO" id="GO:0005683">
    <property type="term" value="C:U7 snRNP"/>
    <property type="evidence" value="ECO:0007669"/>
    <property type="project" value="TreeGrafter"/>
</dbReference>
<dbReference type="InterPro" id="IPR047575">
    <property type="entry name" value="Sm"/>
</dbReference>
<protein>
    <recommendedName>
        <fullName evidence="2">Sm domain-containing protein</fullName>
    </recommendedName>
</protein>
<dbReference type="InterPro" id="IPR001163">
    <property type="entry name" value="Sm_dom_euk/arc"/>
</dbReference>
<dbReference type="InterPro" id="IPR039267">
    <property type="entry name" value="Lsm11"/>
</dbReference>
<dbReference type="InterPro" id="IPR010920">
    <property type="entry name" value="LSM_dom_sf"/>
</dbReference>
<dbReference type="OrthoDB" id="10002367at2759"/>
<evidence type="ECO:0000313" key="4">
    <source>
        <dbReference type="Proteomes" id="UP001107558"/>
    </source>
</evidence>